<keyword evidence="10" id="KW-1185">Reference proteome</keyword>
<keyword evidence="4" id="KW-0479">Metal-binding</keyword>
<dbReference type="EMBL" id="KT151955">
    <property type="protein sequence ID" value="ALA07283.1"/>
    <property type="molecule type" value="Genomic_DNA"/>
</dbReference>
<organism evidence="9 10">
    <name type="scientific">Brevibacillus phage Jenst</name>
    <dbReference type="NCBI Taxonomy" id="1691954"/>
    <lineage>
        <taxon>Viruses</taxon>
        <taxon>Duplodnaviria</taxon>
        <taxon>Heunggongvirae</taxon>
        <taxon>Uroviricota</taxon>
        <taxon>Caudoviricetes</taxon>
        <taxon>Jenstvirus</taxon>
        <taxon>Jenstvirus jenst</taxon>
    </lineage>
</organism>
<dbReference type="Proteomes" id="UP000208104">
    <property type="component" value="Segment"/>
</dbReference>
<dbReference type="KEGG" id="vg:26626102"/>
<dbReference type="Gene3D" id="3.90.1860.10">
    <property type="entry name" value="tRNA-splicing ligase RtcB"/>
    <property type="match status" value="1"/>
</dbReference>
<reference evidence="9 10" key="1">
    <citation type="journal article" date="2015" name="Genome Announc.">
        <title>Genome Sequences of Five Additional Brevibacillus laterosporus Bacteriophages.</title>
        <authorList>
            <person name="Merrill B.D."/>
            <person name="Berg J.A."/>
            <person name="Graves K.A."/>
            <person name="Ward A.T."/>
            <person name="Hilton J.A."/>
            <person name="Wake B.N."/>
            <person name="Grose J.H."/>
            <person name="Breakwell D.P."/>
            <person name="Burnett S.H."/>
        </authorList>
    </citation>
    <scope>NUCLEOTIDE SEQUENCE [LARGE SCALE GENOMIC DNA]</scope>
</reference>
<dbReference type="Pfam" id="PF01139">
    <property type="entry name" value="RtcB"/>
    <property type="match status" value="1"/>
</dbReference>
<protein>
    <recommendedName>
        <fullName evidence="2">3'-phosphate/5'-hydroxy nucleic acid ligase</fullName>
        <ecNumber evidence="2">6.5.1.8</ecNumber>
    </recommendedName>
</protein>
<evidence type="ECO:0000256" key="2">
    <source>
        <dbReference type="ARBA" id="ARBA00012726"/>
    </source>
</evidence>
<comment type="catalytic activity">
    <reaction evidence="8">
        <text>a 3'-end 3'-phospho-ribonucleotide-RNA + a 5'-end dephospho-ribonucleoside-RNA + GTP = a ribonucleotidyl-ribonucleotide-RNA + GMP + diphosphate</text>
        <dbReference type="Rhea" id="RHEA:68076"/>
        <dbReference type="Rhea" id="RHEA-COMP:10463"/>
        <dbReference type="Rhea" id="RHEA-COMP:13936"/>
        <dbReference type="Rhea" id="RHEA-COMP:17355"/>
        <dbReference type="ChEBI" id="CHEBI:33019"/>
        <dbReference type="ChEBI" id="CHEBI:37565"/>
        <dbReference type="ChEBI" id="CHEBI:58115"/>
        <dbReference type="ChEBI" id="CHEBI:83062"/>
        <dbReference type="ChEBI" id="CHEBI:138284"/>
        <dbReference type="ChEBI" id="CHEBI:173118"/>
        <dbReference type="EC" id="6.5.1.8"/>
    </reaction>
</comment>
<dbReference type="GO" id="GO:0005525">
    <property type="term" value="F:GTP binding"/>
    <property type="evidence" value="ECO:0007669"/>
    <property type="project" value="UniProtKB-KW"/>
</dbReference>
<name>A0A0K2CNK3_9CAUD</name>
<accession>A0A0K2CNK3</accession>
<dbReference type="InterPro" id="IPR036025">
    <property type="entry name" value="RtcB-like_sf"/>
</dbReference>
<dbReference type="GeneID" id="26626102"/>
<evidence type="ECO:0000256" key="4">
    <source>
        <dbReference type="ARBA" id="ARBA00022723"/>
    </source>
</evidence>
<dbReference type="GO" id="GO:0046872">
    <property type="term" value="F:metal ion binding"/>
    <property type="evidence" value="ECO:0007669"/>
    <property type="project" value="UniProtKB-KW"/>
</dbReference>
<gene>
    <name evidence="9" type="ORF">JENST_154</name>
</gene>
<dbReference type="InterPro" id="IPR001233">
    <property type="entry name" value="RtcB"/>
</dbReference>
<keyword evidence="7" id="KW-0464">Manganese</keyword>
<evidence type="ECO:0000256" key="8">
    <source>
        <dbReference type="ARBA" id="ARBA00047746"/>
    </source>
</evidence>
<dbReference type="SUPFAM" id="SSF103365">
    <property type="entry name" value="Hypothetical protein PH1602"/>
    <property type="match status" value="1"/>
</dbReference>
<evidence type="ECO:0000313" key="10">
    <source>
        <dbReference type="Proteomes" id="UP000208104"/>
    </source>
</evidence>
<proteinExistence type="predicted"/>
<keyword evidence="5" id="KW-0547">Nucleotide-binding</keyword>
<dbReference type="RefSeq" id="YP_009199215.1">
    <property type="nucleotide sequence ID" value="NC_028805.1"/>
</dbReference>
<dbReference type="OrthoDB" id="5540at10239"/>
<dbReference type="EC" id="6.5.1.8" evidence="2"/>
<evidence type="ECO:0000256" key="1">
    <source>
        <dbReference type="ARBA" id="ARBA00001936"/>
    </source>
</evidence>
<evidence type="ECO:0000256" key="5">
    <source>
        <dbReference type="ARBA" id="ARBA00022741"/>
    </source>
</evidence>
<keyword evidence="3" id="KW-0436">Ligase</keyword>
<dbReference type="GO" id="GO:0170057">
    <property type="term" value="F:RNA ligase (GTP) activity"/>
    <property type="evidence" value="ECO:0007669"/>
    <property type="project" value="UniProtKB-EC"/>
</dbReference>
<dbReference type="PANTHER" id="PTHR11118">
    <property type="entry name" value="RNA-SPLICING LIGASE RTCB HOMOLOG"/>
    <property type="match status" value="1"/>
</dbReference>
<comment type="cofactor">
    <cofactor evidence="1">
        <name>Mn(2+)</name>
        <dbReference type="ChEBI" id="CHEBI:29035"/>
    </cofactor>
</comment>
<dbReference type="PANTHER" id="PTHR11118:SF1">
    <property type="entry name" value="RNA-SPLICING LIGASE RTCB HOMOLOG"/>
    <property type="match status" value="1"/>
</dbReference>
<evidence type="ECO:0000313" key="9">
    <source>
        <dbReference type="EMBL" id="ALA07283.1"/>
    </source>
</evidence>
<dbReference type="GO" id="GO:0006396">
    <property type="term" value="P:RNA processing"/>
    <property type="evidence" value="ECO:0007669"/>
    <property type="project" value="InterPro"/>
</dbReference>
<evidence type="ECO:0000256" key="7">
    <source>
        <dbReference type="ARBA" id="ARBA00023211"/>
    </source>
</evidence>
<evidence type="ECO:0000256" key="6">
    <source>
        <dbReference type="ARBA" id="ARBA00023134"/>
    </source>
</evidence>
<dbReference type="GO" id="GO:0003972">
    <property type="term" value="F:RNA ligase (ATP) activity"/>
    <property type="evidence" value="ECO:0007669"/>
    <property type="project" value="TreeGrafter"/>
</dbReference>
<keyword evidence="6" id="KW-0342">GTP-binding</keyword>
<evidence type="ECO:0000256" key="3">
    <source>
        <dbReference type="ARBA" id="ARBA00022598"/>
    </source>
</evidence>
<sequence>MNNYQCHGNNHHTFNLQHGDLHVFANNEVLQTLEHKVFDMANNNLAIPRNIHMSYTPDAHVGVGTCIGTTAVWNMKDGFVSPSIVGSDIGCGMRVLKTTLHKDDLKDKDLKRKLIKAIEKYVPTNERTNSNYEDVCLDEVITDGLFGLPAKYKDAFGLTSTCYVENPKFDFDHKYLNDLPTAIFKRAAGQLGTLGGGNHFIEIQYIDLLNYPSQWATAEEWGLFDGQVVVMIHSGSRAWGGKIGQSLTKKFKEHMELWGVKSKDPNLVYAPISSEIGQEYINLMYSALNFAVVNRHMVGYGVAMALNETFGSKGETKVLYDLMHNYALKEFHRNQPMLVHRKGATRALPPGHFLNPKVYKGTGHPALIPGSMGTSSFIMVGKEEGAKNFYSICHGAGRLRSRRATKELVTVDEFAQTLRVGQDDEILVNHRVLDSILDECPQAYKNVDQIIDSVVGANLASVVAECKPMAAIKGV</sequence>